<dbReference type="EMBL" id="QUQM01000006">
    <property type="protein sequence ID" value="KAA8644253.1"/>
    <property type="molecule type" value="Genomic_DNA"/>
</dbReference>
<reference evidence="2 3" key="1">
    <citation type="submission" date="2019-08" db="EMBL/GenBank/DDBJ databases">
        <title>The genome sequence of a newly discovered highly antifungal drug resistant Aspergillus species, Aspergillus tanneri NIH 1004.</title>
        <authorList>
            <person name="Mounaud S."/>
            <person name="Singh I."/>
            <person name="Joardar V."/>
            <person name="Pakala S."/>
            <person name="Pakala S."/>
            <person name="Venepally P."/>
            <person name="Chung J.K."/>
            <person name="Losada L."/>
            <person name="Nierman W.C."/>
        </authorList>
    </citation>
    <scope>NUCLEOTIDE SEQUENCE [LARGE SCALE GENOMIC DNA]</scope>
    <source>
        <strain evidence="2 3">NIH1004</strain>
    </source>
</reference>
<dbReference type="VEuPathDB" id="FungiDB:EYZ11_005912"/>
<organism evidence="2 3">
    <name type="scientific">Aspergillus tanneri</name>
    <dbReference type="NCBI Taxonomy" id="1220188"/>
    <lineage>
        <taxon>Eukaryota</taxon>
        <taxon>Fungi</taxon>
        <taxon>Dikarya</taxon>
        <taxon>Ascomycota</taxon>
        <taxon>Pezizomycotina</taxon>
        <taxon>Eurotiomycetes</taxon>
        <taxon>Eurotiomycetidae</taxon>
        <taxon>Eurotiales</taxon>
        <taxon>Aspergillaceae</taxon>
        <taxon>Aspergillus</taxon>
        <taxon>Aspergillus subgen. Circumdati</taxon>
    </lineage>
</organism>
<name>A0A5M9MGY8_9EURO</name>
<dbReference type="RefSeq" id="XP_033423614.1">
    <property type="nucleotide sequence ID" value="XM_033573062.1"/>
</dbReference>
<dbReference type="OrthoDB" id="4510215at2759"/>
<gene>
    <name evidence="2" type="ORF">ATNIH1004_008452</name>
</gene>
<feature type="region of interest" description="Disordered" evidence="1">
    <location>
        <begin position="286"/>
        <end position="329"/>
    </location>
</feature>
<comment type="caution">
    <text evidence="2">The sequence shown here is derived from an EMBL/GenBank/DDBJ whole genome shotgun (WGS) entry which is preliminary data.</text>
</comment>
<accession>A0A5M9MGY8</accession>
<protein>
    <submittedName>
        <fullName evidence="2">Uncharacterized protein</fullName>
    </submittedName>
</protein>
<sequence length="426" mass="46598">MGRQTARRRELIATLHLILHKVKQSSICNRPCRLVSAVVSRYFPTNRTMAMVRRLASSYLCGVTAMGNDLVLPGNFQGYRARQSTGPASVVDAIVLLRARNRLGVAFDTRGQLEATLSHRCRDPPIFPSSSSSLSVSCTSSWWCYHSTLSATASFLGMSTCYNLQPRSGRHRKRDTAPTDISGTALAQREANLLRTMIHRCENIIALQKRLLNTKTEELRTVRHQMEDGRALVKQPSARPILTEKTQLCESVVIIQLRIELPKKDTQFSVARGQLRRLEDNVTATQWSFGEESPSGKTAGQREGTGGGQFLELGMPSSSPSRTAWPLARPKSCSLAAGTSRSTSSASSSLTIITSSMPRPLENESLQASLDQLSQQLEGPVVTIQLEGNAALGQVFFLQKELATAQSSVENTAREAQEALAHTSGT</sequence>
<proteinExistence type="predicted"/>
<evidence type="ECO:0000313" key="3">
    <source>
        <dbReference type="Proteomes" id="UP000324241"/>
    </source>
</evidence>
<evidence type="ECO:0000256" key="1">
    <source>
        <dbReference type="SAM" id="MobiDB-lite"/>
    </source>
</evidence>
<dbReference type="AlphaFoldDB" id="A0A5M9MGY8"/>
<evidence type="ECO:0000313" key="2">
    <source>
        <dbReference type="EMBL" id="KAA8644253.1"/>
    </source>
</evidence>
<dbReference type="Proteomes" id="UP000324241">
    <property type="component" value="Unassembled WGS sequence"/>
</dbReference>
<dbReference type="GeneID" id="54331154"/>